<dbReference type="PANTHER" id="PTHR32419:SF6">
    <property type="entry name" value="GLUTATHIONE S-TRANSFERASE OMEGA-LIKE 1-RELATED"/>
    <property type="match status" value="1"/>
</dbReference>
<dbReference type="SFLD" id="SFLDG01148">
    <property type="entry name" value="Xi_(cytGST)"/>
    <property type="match status" value="1"/>
</dbReference>
<dbReference type="EMBL" id="JALJOS010000003">
    <property type="protein sequence ID" value="KAK9841190.1"/>
    <property type="molecule type" value="Genomic_DNA"/>
</dbReference>
<dbReference type="PROSITE" id="PS50405">
    <property type="entry name" value="GST_CTER"/>
    <property type="match status" value="1"/>
</dbReference>
<evidence type="ECO:0000313" key="2">
    <source>
        <dbReference type="EMBL" id="KAK9841190.1"/>
    </source>
</evidence>
<dbReference type="Gene3D" id="3.40.30.10">
    <property type="entry name" value="Glutaredoxin"/>
    <property type="match status" value="1"/>
</dbReference>
<protein>
    <recommendedName>
        <fullName evidence="1">GST C-terminal domain-containing protein</fullName>
    </recommendedName>
</protein>
<dbReference type="SUPFAM" id="SSF47616">
    <property type="entry name" value="GST C-terminal domain-like"/>
    <property type="match status" value="1"/>
</dbReference>
<feature type="domain" description="GST C-terminal" evidence="1">
    <location>
        <begin position="230"/>
        <end position="361"/>
    </location>
</feature>
<dbReference type="Gene3D" id="1.20.1050.10">
    <property type="match status" value="1"/>
</dbReference>
<dbReference type="Pfam" id="PF13409">
    <property type="entry name" value="GST_N_2"/>
    <property type="match status" value="1"/>
</dbReference>
<proteinExistence type="predicted"/>
<dbReference type="PANTHER" id="PTHR32419">
    <property type="entry name" value="GLUTATHIONYL-HYDROQUINONE REDUCTASE"/>
    <property type="match status" value="1"/>
</dbReference>
<accession>A0AAW1S5T2</accession>
<organism evidence="2 3">
    <name type="scientific">Apatococcus lobatus</name>
    <dbReference type="NCBI Taxonomy" id="904363"/>
    <lineage>
        <taxon>Eukaryota</taxon>
        <taxon>Viridiplantae</taxon>
        <taxon>Chlorophyta</taxon>
        <taxon>core chlorophytes</taxon>
        <taxon>Trebouxiophyceae</taxon>
        <taxon>Chlorellales</taxon>
        <taxon>Chlorellaceae</taxon>
        <taxon>Apatococcus</taxon>
    </lineage>
</organism>
<gene>
    <name evidence="2" type="ORF">WJX74_001636</name>
</gene>
<dbReference type="Proteomes" id="UP001438707">
    <property type="component" value="Unassembled WGS sequence"/>
</dbReference>
<dbReference type="Pfam" id="PF13410">
    <property type="entry name" value="GST_C_2"/>
    <property type="match status" value="1"/>
</dbReference>
<dbReference type="SFLD" id="SFLDG01206">
    <property type="entry name" value="Xi.1"/>
    <property type="match status" value="1"/>
</dbReference>
<dbReference type="SFLD" id="SFLDS00019">
    <property type="entry name" value="Glutathione_Transferase_(cytos"/>
    <property type="match status" value="1"/>
</dbReference>
<dbReference type="InterPro" id="IPR004045">
    <property type="entry name" value="Glutathione_S-Trfase_N"/>
</dbReference>
<comment type="caution">
    <text evidence="2">The sequence shown here is derived from an EMBL/GenBank/DDBJ whole genome shotgun (WGS) entry which is preliminary data.</text>
</comment>
<dbReference type="AlphaFoldDB" id="A0AAW1S5T2"/>
<reference evidence="2 3" key="1">
    <citation type="journal article" date="2024" name="Nat. Commun.">
        <title>Phylogenomics reveals the evolutionary origins of lichenization in chlorophyte algae.</title>
        <authorList>
            <person name="Puginier C."/>
            <person name="Libourel C."/>
            <person name="Otte J."/>
            <person name="Skaloud P."/>
            <person name="Haon M."/>
            <person name="Grisel S."/>
            <person name="Petersen M."/>
            <person name="Berrin J.G."/>
            <person name="Delaux P.M."/>
            <person name="Dal Grande F."/>
            <person name="Keller J."/>
        </authorList>
    </citation>
    <scope>NUCLEOTIDE SEQUENCE [LARGE SCALE GENOMIC DNA]</scope>
    <source>
        <strain evidence="2 3">SAG 2145</strain>
    </source>
</reference>
<name>A0AAW1S5T2_9CHLO</name>
<evidence type="ECO:0000313" key="3">
    <source>
        <dbReference type="Proteomes" id="UP001438707"/>
    </source>
</evidence>
<keyword evidence="3" id="KW-1185">Reference proteome</keyword>
<dbReference type="SUPFAM" id="SSF52833">
    <property type="entry name" value="Thioredoxin-like"/>
    <property type="match status" value="1"/>
</dbReference>
<dbReference type="GO" id="GO:0004364">
    <property type="term" value="F:glutathione transferase activity"/>
    <property type="evidence" value="ECO:0007669"/>
    <property type="project" value="InterPro"/>
</dbReference>
<dbReference type="InterPro" id="IPR016639">
    <property type="entry name" value="GST_Omega/GSH"/>
</dbReference>
<dbReference type="CDD" id="cd03190">
    <property type="entry name" value="GST_C_Omega_like"/>
    <property type="match status" value="1"/>
</dbReference>
<evidence type="ECO:0000259" key="1">
    <source>
        <dbReference type="PROSITE" id="PS50405"/>
    </source>
</evidence>
<dbReference type="GO" id="GO:0005737">
    <property type="term" value="C:cytoplasm"/>
    <property type="evidence" value="ECO:0007669"/>
    <property type="project" value="TreeGrafter"/>
</dbReference>
<sequence length="412" mass="45448">MPCQLSSDTLSNAGHLQNAVSTRALGAAGSRRSRRRTVKARAGQGRVDKGLGVLEWTGKLIPQGLLVKGVKTGWRTAWELMMKELAPQSSEGDYTRPSYGYIHSIGEPGFPAETNRYVLYVGNPCPWCHRAVLTLVLRGLTRHISIVNAVDDPERASRGGWVFDSPEPVFGCNDLREVYDAAEPGYRGRCTAPLLVDQKTKRIVSNESSHLVKMLNDVQLPGCSNVDLYPAALRGEIDSLADAIYDKVNNGVYKSGFATTQAAYERAQSELWTWLDILEAKLSKQRFLTGSRFTLADLQLFPTVVRFDATYATLFKCSRKRIQDFPNLQGWLQDVYQLKTNPDGMQVCDTINIDDARRSYFGSLFPLNAGGIVPTGPTLADLKLNTNPQRGSANHDDIFHTTAPLALPAPVS</sequence>
<dbReference type="InterPro" id="IPR036249">
    <property type="entry name" value="Thioredoxin-like_sf"/>
</dbReference>
<dbReference type="InterPro" id="IPR040079">
    <property type="entry name" value="Glutathione_S-Trfase"/>
</dbReference>
<dbReference type="InterPro" id="IPR036282">
    <property type="entry name" value="Glutathione-S-Trfase_C_sf"/>
</dbReference>
<dbReference type="InterPro" id="IPR010987">
    <property type="entry name" value="Glutathione-S-Trfase_C-like"/>
</dbReference>
<dbReference type="InterPro" id="IPR047047">
    <property type="entry name" value="GST_Omega-like_C"/>
</dbReference>